<dbReference type="PANTHER" id="PTHR12526:SF600">
    <property type="entry name" value="GLYCOSYL TRANSFERASE GROUP 1"/>
    <property type="match status" value="1"/>
</dbReference>
<dbReference type="CDD" id="cd03801">
    <property type="entry name" value="GT4_PimA-like"/>
    <property type="match status" value="1"/>
</dbReference>
<evidence type="ECO:0000313" key="3">
    <source>
        <dbReference type="Proteomes" id="UP000178448"/>
    </source>
</evidence>
<organism evidence="2 3">
    <name type="scientific">Candidatus Gottesmanbacteria bacterium RBG_16_52_11</name>
    <dbReference type="NCBI Taxonomy" id="1798374"/>
    <lineage>
        <taxon>Bacteria</taxon>
        <taxon>Candidatus Gottesmaniibacteriota</taxon>
    </lineage>
</organism>
<comment type="caution">
    <text evidence="2">The sequence shown here is derived from an EMBL/GenBank/DDBJ whole genome shotgun (WGS) entry which is preliminary data.</text>
</comment>
<name>A0A1F5YUA2_9BACT</name>
<evidence type="ECO:0000313" key="2">
    <source>
        <dbReference type="EMBL" id="OGG03801.1"/>
    </source>
</evidence>
<gene>
    <name evidence="2" type="ORF">A2Z33_04945</name>
</gene>
<dbReference type="Pfam" id="PF13439">
    <property type="entry name" value="Glyco_transf_4"/>
    <property type="match status" value="1"/>
</dbReference>
<dbReference type="Gene3D" id="3.40.50.2000">
    <property type="entry name" value="Glycogen Phosphorylase B"/>
    <property type="match status" value="2"/>
</dbReference>
<evidence type="ECO:0000259" key="1">
    <source>
        <dbReference type="Pfam" id="PF13439"/>
    </source>
</evidence>
<proteinExistence type="predicted"/>
<dbReference type="SUPFAM" id="SSF53756">
    <property type="entry name" value="UDP-Glycosyltransferase/glycogen phosphorylase"/>
    <property type="match status" value="1"/>
</dbReference>
<protein>
    <recommendedName>
        <fullName evidence="1">Glycosyltransferase subfamily 4-like N-terminal domain-containing protein</fullName>
    </recommendedName>
</protein>
<sequence>MRILFVSAVFPYPLTSGGQVRIYHLLKVLSKKHRITLFSFIRSDRERDLTGRLPFLKEIKTAYRGKRLTLPYLYRTLTGPYPLLLTSYDNARMREMLTEETAAGGYDLVHIEPFYVYPSLPRISIPLVVAEHNIEHVVYKGTADTFGFALLRPLLRWESRRIGEWEGKVLKNADAVTAVSAADAGYLRQFNPRLAVIENGVDTVKFSYRARNFPVELKTVLFFGNFLWYPNVEAVTRLVRGIWPDIRKRFPDLALRIVGNRAPRRFNRPREGINVVGVVPDIVSELHHADCLLAPFGFSGGTKYKLLESMAAGLPVITTYAGASGLQFSDNEHLKIAETPAEFLSAVATLTQRNSGWSRITGNARKLVEERYCWEAIGQKLSDLWEKTAK</sequence>
<dbReference type="PANTHER" id="PTHR12526">
    <property type="entry name" value="GLYCOSYLTRANSFERASE"/>
    <property type="match status" value="1"/>
</dbReference>
<dbReference type="STRING" id="1798374.A2Z33_04945"/>
<feature type="domain" description="Glycosyltransferase subfamily 4-like N-terminal" evidence="1">
    <location>
        <begin position="16"/>
        <end position="203"/>
    </location>
</feature>
<dbReference type="EMBL" id="MFJD01000006">
    <property type="protein sequence ID" value="OGG03801.1"/>
    <property type="molecule type" value="Genomic_DNA"/>
</dbReference>
<dbReference type="Pfam" id="PF13692">
    <property type="entry name" value="Glyco_trans_1_4"/>
    <property type="match status" value="1"/>
</dbReference>
<dbReference type="InterPro" id="IPR028098">
    <property type="entry name" value="Glyco_trans_4-like_N"/>
</dbReference>
<dbReference type="Proteomes" id="UP000178448">
    <property type="component" value="Unassembled WGS sequence"/>
</dbReference>
<reference evidence="2 3" key="1">
    <citation type="journal article" date="2016" name="Nat. Commun.">
        <title>Thousands of microbial genomes shed light on interconnected biogeochemical processes in an aquifer system.</title>
        <authorList>
            <person name="Anantharaman K."/>
            <person name="Brown C.T."/>
            <person name="Hug L.A."/>
            <person name="Sharon I."/>
            <person name="Castelle C.J."/>
            <person name="Probst A.J."/>
            <person name="Thomas B.C."/>
            <person name="Singh A."/>
            <person name="Wilkins M.J."/>
            <person name="Karaoz U."/>
            <person name="Brodie E.L."/>
            <person name="Williams K.H."/>
            <person name="Hubbard S.S."/>
            <person name="Banfield J.F."/>
        </authorList>
    </citation>
    <scope>NUCLEOTIDE SEQUENCE [LARGE SCALE GENOMIC DNA]</scope>
</reference>
<dbReference type="GO" id="GO:0016757">
    <property type="term" value="F:glycosyltransferase activity"/>
    <property type="evidence" value="ECO:0007669"/>
    <property type="project" value="TreeGrafter"/>
</dbReference>
<accession>A0A1F5YUA2</accession>
<dbReference type="AlphaFoldDB" id="A0A1F5YUA2"/>